<comment type="caution">
    <text evidence="1">The sequence shown here is derived from an EMBL/GenBank/DDBJ whole genome shotgun (WGS) entry which is preliminary data.</text>
</comment>
<organism evidence="1 2">
    <name type="scientific">Candolleomyces aberdarensis</name>
    <dbReference type="NCBI Taxonomy" id="2316362"/>
    <lineage>
        <taxon>Eukaryota</taxon>
        <taxon>Fungi</taxon>
        <taxon>Dikarya</taxon>
        <taxon>Basidiomycota</taxon>
        <taxon>Agaricomycotina</taxon>
        <taxon>Agaricomycetes</taxon>
        <taxon>Agaricomycetidae</taxon>
        <taxon>Agaricales</taxon>
        <taxon>Agaricineae</taxon>
        <taxon>Psathyrellaceae</taxon>
        <taxon>Candolleomyces</taxon>
    </lineage>
</organism>
<reference evidence="1 2" key="1">
    <citation type="submission" date="2019-01" db="EMBL/GenBank/DDBJ databases">
        <title>Draft genome sequence of Psathyrella aberdarensis IHI B618.</title>
        <authorList>
            <person name="Buettner E."/>
            <person name="Kellner H."/>
        </authorList>
    </citation>
    <scope>NUCLEOTIDE SEQUENCE [LARGE SCALE GENOMIC DNA]</scope>
    <source>
        <strain evidence="1 2">IHI B618</strain>
    </source>
</reference>
<evidence type="ECO:0000313" key="2">
    <source>
        <dbReference type="Proteomes" id="UP000290288"/>
    </source>
</evidence>
<proteinExistence type="predicted"/>
<accession>A0A4Q2DDL9</accession>
<dbReference type="Proteomes" id="UP000290288">
    <property type="component" value="Unassembled WGS sequence"/>
</dbReference>
<protein>
    <submittedName>
        <fullName evidence="1">Uncharacterized protein</fullName>
    </submittedName>
</protein>
<dbReference type="AlphaFoldDB" id="A0A4Q2DDL9"/>
<evidence type="ECO:0000313" key="1">
    <source>
        <dbReference type="EMBL" id="RXW16946.1"/>
    </source>
</evidence>
<keyword evidence="2" id="KW-1185">Reference proteome</keyword>
<dbReference type="EMBL" id="SDEE01000385">
    <property type="protein sequence ID" value="RXW16946.1"/>
    <property type="molecule type" value="Genomic_DNA"/>
</dbReference>
<sequence>MTPTPLAFSLLSAAIRMPCPPEVQEHVKKSTVLAMEEPWLHYERSVPVEGEQVEGCQICRKITAREEAAQDTNGG</sequence>
<name>A0A4Q2DDL9_9AGAR</name>
<gene>
    <name evidence="1" type="ORF">EST38_g8906</name>
</gene>